<sequence length="194" mass="22167">MNMLDEIIKILTYYHGENNFNMNPLVPREIEHYARAVLDIPDDEYVLAAMRTSFTQFHRGLIIGRDALYWKNDHKIETTVNKLTWKELSDRKSQFRPRRRIVELGDGAVFDNIGSHNKPSTIVNLLDLLIDKYESQEGESDGFIFDEESLTDMIRAIPENKEAIKAESAASSADAETVSFMSIISSLLKKLVGK</sequence>
<proteinExistence type="predicted"/>
<keyword evidence="2" id="KW-1185">Reference proteome</keyword>
<evidence type="ECO:0000313" key="1">
    <source>
        <dbReference type="EMBL" id="MEL0659289.1"/>
    </source>
</evidence>
<dbReference type="RefSeq" id="WP_341627857.1">
    <property type="nucleotide sequence ID" value="NZ_JBAKBA010000017.1"/>
</dbReference>
<reference evidence="1 2" key="1">
    <citation type="submission" date="2024-02" db="EMBL/GenBank/DDBJ databases">
        <title>Bacteria isolated from the canopy kelp, Nereocystis luetkeana.</title>
        <authorList>
            <person name="Pfister C.A."/>
            <person name="Younker I.T."/>
            <person name="Light S.H."/>
        </authorList>
    </citation>
    <scope>NUCLEOTIDE SEQUENCE [LARGE SCALE GENOMIC DNA]</scope>
    <source>
        <strain evidence="1 2">TI.2.07</strain>
    </source>
</reference>
<gene>
    <name evidence="1" type="ORF">V6255_09060</name>
</gene>
<dbReference type="Proteomes" id="UP001366060">
    <property type="component" value="Unassembled WGS sequence"/>
</dbReference>
<organism evidence="1 2">
    <name type="scientific">Psychromonas arctica</name>
    <dbReference type="NCBI Taxonomy" id="168275"/>
    <lineage>
        <taxon>Bacteria</taxon>
        <taxon>Pseudomonadati</taxon>
        <taxon>Pseudomonadota</taxon>
        <taxon>Gammaproteobacteria</taxon>
        <taxon>Alteromonadales</taxon>
        <taxon>Psychromonadaceae</taxon>
        <taxon>Psychromonas</taxon>
    </lineage>
</organism>
<name>A0ABU9HBQ8_9GAMM</name>
<dbReference type="EMBL" id="JBAKBA010000017">
    <property type="protein sequence ID" value="MEL0659289.1"/>
    <property type="molecule type" value="Genomic_DNA"/>
</dbReference>
<protein>
    <submittedName>
        <fullName evidence="1">Uncharacterized protein</fullName>
    </submittedName>
</protein>
<accession>A0ABU9HBQ8</accession>
<comment type="caution">
    <text evidence="1">The sequence shown here is derived from an EMBL/GenBank/DDBJ whole genome shotgun (WGS) entry which is preliminary data.</text>
</comment>
<evidence type="ECO:0000313" key="2">
    <source>
        <dbReference type="Proteomes" id="UP001366060"/>
    </source>
</evidence>